<organism evidence="7 8">
    <name type="scientific">Phaeomoniella chlamydospora</name>
    <name type="common">Phaeoacremonium chlamydosporum</name>
    <dbReference type="NCBI Taxonomy" id="158046"/>
    <lineage>
        <taxon>Eukaryota</taxon>
        <taxon>Fungi</taxon>
        <taxon>Dikarya</taxon>
        <taxon>Ascomycota</taxon>
        <taxon>Pezizomycotina</taxon>
        <taxon>Eurotiomycetes</taxon>
        <taxon>Chaetothyriomycetidae</taxon>
        <taxon>Phaeomoniellales</taxon>
        <taxon>Phaeomoniellaceae</taxon>
        <taxon>Phaeomoniella</taxon>
    </lineage>
</organism>
<comment type="cofactor">
    <cofactor evidence="1">
        <name>thiamine diphosphate</name>
        <dbReference type="ChEBI" id="CHEBI:58937"/>
    </cofactor>
</comment>
<dbReference type="SUPFAM" id="SSF52518">
    <property type="entry name" value="Thiamin diphosphate-binding fold (THDP-binding)"/>
    <property type="match status" value="2"/>
</dbReference>
<dbReference type="OrthoDB" id="2532903at2759"/>
<dbReference type="Gene3D" id="3.40.50.970">
    <property type="match status" value="2"/>
</dbReference>
<feature type="domain" description="Xylulose 5-phosphate/Fructose 6-phosphate phosphoketolase N-terminal" evidence="6">
    <location>
        <begin position="34"/>
        <end position="392"/>
    </location>
</feature>
<dbReference type="PIRSF" id="PIRSF017245">
    <property type="entry name" value="Phosphoketolase"/>
    <property type="match status" value="1"/>
</dbReference>
<comment type="similarity">
    <text evidence="2">Belongs to the XFP family.</text>
</comment>
<evidence type="ECO:0000313" key="7">
    <source>
        <dbReference type="EMBL" id="KKY15755.1"/>
    </source>
</evidence>
<dbReference type="GO" id="GO:0005975">
    <property type="term" value="P:carbohydrate metabolic process"/>
    <property type="evidence" value="ECO:0007669"/>
    <property type="project" value="InterPro"/>
</dbReference>
<dbReference type="InterPro" id="IPR018970">
    <property type="entry name" value="Xul5P/Fru6P_PKetolase_N"/>
</dbReference>
<dbReference type="PROSITE" id="PS60002">
    <property type="entry name" value="PHOSPHOKETOLASE_1"/>
    <property type="match status" value="1"/>
</dbReference>
<reference evidence="7 8" key="2">
    <citation type="submission" date="2015-05" db="EMBL/GenBank/DDBJ databases">
        <authorList>
            <person name="Morales-Cruz A."/>
            <person name="Amrine K.C."/>
            <person name="Cantu D."/>
        </authorList>
    </citation>
    <scope>NUCLEOTIDE SEQUENCE [LARGE SCALE GENOMIC DNA]</scope>
    <source>
        <strain evidence="7">UCRPC4</strain>
    </source>
</reference>
<keyword evidence="4" id="KW-0456">Lyase</keyword>
<evidence type="ECO:0000256" key="1">
    <source>
        <dbReference type="ARBA" id="ARBA00001964"/>
    </source>
</evidence>
<dbReference type="InterPro" id="IPR019790">
    <property type="entry name" value="Xul5P/Fru6P_PKetolase_CS"/>
</dbReference>
<evidence type="ECO:0000259" key="6">
    <source>
        <dbReference type="Pfam" id="PF09364"/>
    </source>
</evidence>
<dbReference type="InterPro" id="IPR005593">
    <property type="entry name" value="Xul5P/Fru6P_PKetolase"/>
</dbReference>
<dbReference type="PROSITE" id="PS60003">
    <property type="entry name" value="PHOSPHOKETOLASE_2"/>
    <property type="match status" value="1"/>
</dbReference>
<reference evidence="7 8" key="1">
    <citation type="submission" date="2015-05" db="EMBL/GenBank/DDBJ databases">
        <title>Distinctive expansion of gene families associated with plant cell wall degradation and secondary metabolism in the genomes of grapevine trunk pathogens.</title>
        <authorList>
            <person name="Lawrence D.P."/>
            <person name="Travadon R."/>
            <person name="Rolshausen P.E."/>
            <person name="Baumgartner K."/>
        </authorList>
    </citation>
    <scope>NUCLEOTIDE SEQUENCE [LARGE SCALE GENOMIC DNA]</scope>
    <source>
        <strain evidence="7">UCRPC4</strain>
    </source>
</reference>
<proteinExistence type="inferred from homology"/>
<keyword evidence="8" id="KW-1185">Reference proteome</keyword>
<dbReference type="PANTHER" id="PTHR31273">
    <property type="entry name" value="PHOSPHOKETOLASE-RELATED"/>
    <property type="match status" value="1"/>
</dbReference>
<dbReference type="Pfam" id="PF09364">
    <property type="entry name" value="XFP_N"/>
    <property type="match status" value="1"/>
</dbReference>
<dbReference type="GO" id="GO:0016832">
    <property type="term" value="F:aldehyde-lyase activity"/>
    <property type="evidence" value="ECO:0007669"/>
    <property type="project" value="InterPro"/>
</dbReference>
<dbReference type="InterPro" id="IPR019789">
    <property type="entry name" value="Xul5P/Fru6P_PKetolase_ThDP_BS"/>
</dbReference>
<evidence type="ECO:0000256" key="2">
    <source>
        <dbReference type="ARBA" id="ARBA00005623"/>
    </source>
</evidence>
<dbReference type="Pfam" id="PF09363">
    <property type="entry name" value="XFP_C"/>
    <property type="match status" value="1"/>
</dbReference>
<dbReference type="InterPro" id="IPR009014">
    <property type="entry name" value="Transketo_C/PFOR_II"/>
</dbReference>
<dbReference type="SUPFAM" id="SSF52922">
    <property type="entry name" value="TK C-terminal domain-like"/>
    <property type="match status" value="1"/>
</dbReference>
<dbReference type="EMBL" id="LCWF01000176">
    <property type="protein sequence ID" value="KKY15755.1"/>
    <property type="molecule type" value="Genomic_DNA"/>
</dbReference>
<dbReference type="Proteomes" id="UP000053317">
    <property type="component" value="Unassembled WGS sequence"/>
</dbReference>
<dbReference type="PANTHER" id="PTHR31273:SF1">
    <property type="entry name" value="PHOSPHOKETOLASE-RELATED"/>
    <property type="match status" value="1"/>
</dbReference>
<protein>
    <submittedName>
        <fullName evidence="7">Putative d-xylulose 5-phosphate d-fructose 6-phosphate</fullName>
    </submittedName>
</protein>
<keyword evidence="3" id="KW-0786">Thiamine pyrophosphate</keyword>
<sequence>MAIEEINVANPPPAESNLPAEALNFAVVAQSVHLDEDTLEGLRSYRKAADYIAAAMIFLQDNVLLEDELKPENVKSRLLGHWGTCPGINLVYAHLNLLIKTHDLDMLFICGPGHGAPAPLACLWLEDSLGHFYADYSRDRQGLTKLITKFSTPSGFPSHINAQVPGSIHEGGELGYALSVAYGAVMDKPDLIACCMVGDGEAETGPTATAWHACKYIDPKESGAVIPILHVNGFKISERTIFGCMDNRELAVLFSGYGYIPTFVEYPDCIDAHMAGAIEWAVQEIRKIQQAARSGKPIVKPRWPMIILRTPKGFGGPKKVHGEFVEGSFRAHQVPLTNVKTDTAELQLLERWLSSYAPDELFTDGKPNEEVLRIVPENPSKRLGQNPIAYDSHQPLVLGDWKRFALREGTNASCTATAGEFLDQVLVNNPHKLRIFSPDEMISNKFDAVFRHTGRNFQWDQFSMNKGGQVTEILSEHTCQGFLQGYTLTGRTGILPSYESFLGIVHTMMVQYAKFAKISKETPWRKDVSSINYIETSTWTRQEHNGLSHQNPSFIGAVLNLKPSIARIYLPPDPNTFLSTLHHCLKSKNYVNLIVGSKHPQPVWLTPEEAAKHCKAGTSIWKFASTDSGLNPDVVLVGIGSELMFEVIAAAAYLRQILPSLKVRVVNVTDLMVLGSPNEESAHPHALTTTAFDTIFTPDKHIHFNYHGYASEIQGLLFGRPKLDRVSVTAYMEEGSTTTPFDMLMRNRCDRFHVAMAAVNAAAKHNWSLRHHKDQILEKIRKDIRDTQDLILEKGADPEALYKKPVFEDQQKEEKKEEKAALGISGEPYSSWYYYENLAFPHSPFSF</sequence>
<dbReference type="InterPro" id="IPR029061">
    <property type="entry name" value="THDP-binding"/>
</dbReference>
<dbReference type="Gene3D" id="3.40.50.920">
    <property type="match status" value="1"/>
</dbReference>
<dbReference type="Pfam" id="PF03894">
    <property type="entry name" value="XFP"/>
    <property type="match status" value="1"/>
</dbReference>
<evidence type="ECO:0000256" key="4">
    <source>
        <dbReference type="ARBA" id="ARBA00023239"/>
    </source>
</evidence>
<evidence type="ECO:0000313" key="8">
    <source>
        <dbReference type="Proteomes" id="UP000053317"/>
    </source>
</evidence>
<dbReference type="InterPro" id="IPR018969">
    <property type="entry name" value="Xul5P/Fru6P_PKetolase_C"/>
</dbReference>
<evidence type="ECO:0000256" key="3">
    <source>
        <dbReference type="ARBA" id="ARBA00023052"/>
    </source>
</evidence>
<evidence type="ECO:0000259" key="5">
    <source>
        <dbReference type="Pfam" id="PF09363"/>
    </source>
</evidence>
<comment type="caution">
    <text evidence="7">The sequence shown here is derived from an EMBL/GenBank/DDBJ whole genome shotgun (WGS) entry which is preliminary data.</text>
</comment>
<accession>A0A0G2GFF7</accession>
<name>A0A0G2GFF7_PHACM</name>
<dbReference type="AlphaFoldDB" id="A0A0G2GFF7"/>
<gene>
    <name evidence="7" type="ORF">UCRPC4_g06160</name>
</gene>
<feature type="domain" description="Xylulose 5-phosphate/Fructose 6-phosphate phosphoketolase C-terminal" evidence="5">
    <location>
        <begin position="598"/>
        <end position="803"/>
    </location>
</feature>